<accession>A0A7K9HDU2</accession>
<comment type="caution">
    <text evidence="4">The sequence shown here is derived from an EMBL/GenBank/DDBJ whole genome shotgun (WGS) entry which is preliminary data.</text>
</comment>
<feature type="non-terminal residue" evidence="4">
    <location>
        <position position="1"/>
    </location>
</feature>
<dbReference type="GO" id="GO:0005737">
    <property type="term" value="C:cytoplasm"/>
    <property type="evidence" value="ECO:0007669"/>
    <property type="project" value="TreeGrafter"/>
</dbReference>
<keyword evidence="5" id="KW-1185">Reference proteome</keyword>
<proteinExistence type="predicted"/>
<dbReference type="GO" id="GO:0055088">
    <property type="term" value="P:lipid homeostasis"/>
    <property type="evidence" value="ECO:0007669"/>
    <property type="project" value="TreeGrafter"/>
</dbReference>
<dbReference type="InterPro" id="IPR033562">
    <property type="entry name" value="PLPL"/>
</dbReference>
<feature type="short sequence motif" description="GXSXG" evidence="2">
    <location>
        <begin position="39"/>
        <end position="43"/>
    </location>
</feature>
<dbReference type="GO" id="GO:0016020">
    <property type="term" value="C:membrane"/>
    <property type="evidence" value="ECO:0007669"/>
    <property type="project" value="TreeGrafter"/>
</dbReference>
<comment type="caution">
    <text evidence="2">Lacks conserved residue(s) required for the propagation of feature annotation.</text>
</comment>
<evidence type="ECO:0000259" key="3">
    <source>
        <dbReference type="PROSITE" id="PS51635"/>
    </source>
</evidence>
<protein>
    <submittedName>
        <fullName evidence="4">PLPL1 protein</fullName>
    </submittedName>
</protein>
<dbReference type="InterPro" id="IPR002641">
    <property type="entry name" value="PNPLA_dom"/>
</dbReference>
<dbReference type="PANTHER" id="PTHR12406">
    <property type="entry name" value="CALCIUM-INDEPENDENT PHOSPHOLIPASE A2 IPLA2 -RELATED"/>
    <property type="match status" value="1"/>
</dbReference>
<dbReference type="PANTHER" id="PTHR12406:SF23">
    <property type="entry name" value="OMEGA-HYDROXYCERAMIDE TRANSACYLASE"/>
    <property type="match status" value="1"/>
</dbReference>
<evidence type="ECO:0000256" key="1">
    <source>
        <dbReference type="ARBA" id="ARBA00023098"/>
    </source>
</evidence>
<sequence>PFSILVRGCGYLIIYEAGVLDALKDWCPGLLKSAARVYGASSGSIMATVALCECDTDAMKRSIYKTVENTFWPCVYGKKLSKIIKDTLNEYLPPNAHELVSGKLHVIITRLRDCRSVAVSHFDSKEDLIQAILCSCYVPLYSGFLPPVYHGVRYVDGEIGMWRANFVSQSTITISSFAGEYDICPREVPAAFFSFQILDCVFHLSKRNISRFLH</sequence>
<dbReference type="Gene3D" id="3.40.1090.10">
    <property type="entry name" value="Cytosolic phospholipase A2 catalytic domain"/>
    <property type="match status" value="2"/>
</dbReference>
<organism evidence="4 5">
    <name type="scientific">Bucco capensis</name>
    <name type="common">collared puffbird</name>
    <dbReference type="NCBI Taxonomy" id="135168"/>
    <lineage>
        <taxon>Eukaryota</taxon>
        <taxon>Metazoa</taxon>
        <taxon>Chordata</taxon>
        <taxon>Craniata</taxon>
        <taxon>Vertebrata</taxon>
        <taxon>Euteleostomi</taxon>
        <taxon>Archelosauria</taxon>
        <taxon>Archosauria</taxon>
        <taxon>Dinosauria</taxon>
        <taxon>Saurischia</taxon>
        <taxon>Theropoda</taxon>
        <taxon>Coelurosauria</taxon>
        <taxon>Aves</taxon>
        <taxon>Neognathae</taxon>
        <taxon>Neoaves</taxon>
        <taxon>Telluraves</taxon>
        <taxon>Coraciimorphae</taxon>
        <taxon>Piciformes</taxon>
        <taxon>Bucconidae</taxon>
        <taxon>Bucco</taxon>
    </lineage>
</organism>
<reference evidence="4 5" key="1">
    <citation type="submission" date="2019-09" db="EMBL/GenBank/DDBJ databases">
        <title>Bird 10,000 Genomes (B10K) Project - Family phase.</title>
        <authorList>
            <person name="Zhang G."/>
        </authorList>
    </citation>
    <scope>NUCLEOTIDE SEQUENCE [LARGE SCALE GENOMIC DNA]</scope>
    <source>
        <strain evidence="4">B10K-DU-001-16</strain>
        <tissue evidence="4">Muscle</tissue>
    </source>
</reference>
<dbReference type="GO" id="GO:0004806">
    <property type="term" value="F:triacylglycerol lipase activity"/>
    <property type="evidence" value="ECO:0007669"/>
    <property type="project" value="TreeGrafter"/>
</dbReference>
<keyword evidence="2" id="KW-0378">Hydrolase</keyword>
<dbReference type="GO" id="GO:0019433">
    <property type="term" value="P:triglyceride catabolic process"/>
    <property type="evidence" value="ECO:0007669"/>
    <property type="project" value="TreeGrafter"/>
</dbReference>
<gene>
    <name evidence="4" type="primary">Pnpla1_1</name>
    <name evidence="4" type="ORF">BUCCAP_R12809</name>
</gene>
<keyword evidence="1 2" id="KW-0443">Lipid metabolism</keyword>
<feature type="domain" description="PNPLA" evidence="3">
    <location>
        <begin position="4"/>
        <end position="172"/>
    </location>
</feature>
<dbReference type="Proteomes" id="UP000534107">
    <property type="component" value="Unassembled WGS sequence"/>
</dbReference>
<dbReference type="EMBL" id="VWZO01003284">
    <property type="protein sequence ID" value="NXH11195.1"/>
    <property type="molecule type" value="Genomic_DNA"/>
</dbReference>
<dbReference type="OrthoDB" id="197155at2759"/>
<dbReference type="AlphaFoldDB" id="A0A7K9HDU2"/>
<dbReference type="InterPro" id="IPR016035">
    <property type="entry name" value="Acyl_Trfase/lysoPLipase"/>
</dbReference>
<name>A0A7K9HDU2_9PICI</name>
<dbReference type="PROSITE" id="PS51635">
    <property type="entry name" value="PNPLA"/>
    <property type="match status" value="1"/>
</dbReference>
<feature type="non-terminal residue" evidence="4">
    <location>
        <position position="214"/>
    </location>
</feature>
<feature type="active site" description="Nucleophile" evidence="2">
    <location>
        <position position="41"/>
    </location>
</feature>
<evidence type="ECO:0000256" key="2">
    <source>
        <dbReference type="PROSITE-ProRule" id="PRU01161"/>
    </source>
</evidence>
<dbReference type="GO" id="GO:0005811">
    <property type="term" value="C:lipid droplet"/>
    <property type="evidence" value="ECO:0007669"/>
    <property type="project" value="TreeGrafter"/>
</dbReference>
<dbReference type="Pfam" id="PF01734">
    <property type="entry name" value="Patatin"/>
    <property type="match status" value="1"/>
</dbReference>
<feature type="active site" description="Proton acceptor" evidence="2">
    <location>
        <position position="156"/>
    </location>
</feature>
<evidence type="ECO:0000313" key="4">
    <source>
        <dbReference type="EMBL" id="NXH11195.1"/>
    </source>
</evidence>
<keyword evidence="2" id="KW-0442">Lipid degradation</keyword>
<dbReference type="SUPFAM" id="SSF52151">
    <property type="entry name" value="FabD/lysophospholipase-like"/>
    <property type="match status" value="1"/>
</dbReference>
<evidence type="ECO:0000313" key="5">
    <source>
        <dbReference type="Proteomes" id="UP000534107"/>
    </source>
</evidence>